<keyword evidence="5" id="KW-1185">Reference proteome</keyword>
<name>D3ENF6_ATETH</name>
<dbReference type="InterPro" id="IPR029751">
    <property type="entry name" value="Ribosomal_L25_dom"/>
</dbReference>
<dbReference type="EMBL" id="CP001842">
    <property type="protein sequence ID" value="ADB95006.1"/>
    <property type="molecule type" value="Genomic_DNA"/>
</dbReference>
<dbReference type="STRING" id="1453429.UCYN_02610"/>
<dbReference type="GO" id="GO:0005840">
    <property type="term" value="C:ribosome"/>
    <property type="evidence" value="ECO:0007669"/>
    <property type="project" value="UniProtKB-KW"/>
</dbReference>
<evidence type="ECO:0000259" key="3">
    <source>
        <dbReference type="Pfam" id="PF01386"/>
    </source>
</evidence>
<keyword evidence="2" id="KW-0687">Ribonucleoprotein</keyword>
<dbReference type="KEGG" id="cyu:UCYN_02610"/>
<dbReference type="PATRIC" id="fig|713887.8.peg.244"/>
<dbReference type="GO" id="GO:0006412">
    <property type="term" value="P:translation"/>
    <property type="evidence" value="ECO:0007669"/>
    <property type="project" value="InterPro"/>
</dbReference>
<keyword evidence="1 4" id="KW-0689">Ribosomal protein</keyword>
<evidence type="ECO:0000313" key="4">
    <source>
        <dbReference type="EMBL" id="ADB95006.1"/>
    </source>
</evidence>
<dbReference type="GO" id="GO:0003735">
    <property type="term" value="F:structural constituent of ribosome"/>
    <property type="evidence" value="ECO:0007669"/>
    <property type="project" value="InterPro"/>
</dbReference>
<protein>
    <submittedName>
        <fullName evidence="4">Ribosomal protein L25 (General stress protein Ctc)</fullName>
    </submittedName>
</protein>
<organism evidence="5">
    <name type="scientific">Atelocyanobacterium thalassa (isolate ALOHA)</name>
    <dbReference type="NCBI Taxonomy" id="1453429"/>
    <lineage>
        <taxon>Bacteria</taxon>
        <taxon>Bacillati</taxon>
        <taxon>Cyanobacteriota</taxon>
        <taxon>Cyanophyceae</taxon>
        <taxon>Oscillatoriophycideae</taxon>
        <taxon>Chroococcales</taxon>
        <taxon>Aphanothecaceae</taxon>
        <taxon>Candidatus Atelocyanobacterium</taxon>
        <taxon>Candidatus Atelocyanobacterium thalassae</taxon>
    </lineage>
</organism>
<dbReference type="Pfam" id="PF01386">
    <property type="entry name" value="Ribosomal_L25p"/>
    <property type="match status" value="1"/>
</dbReference>
<dbReference type="Proteomes" id="UP000001405">
    <property type="component" value="Chromosome"/>
</dbReference>
<evidence type="ECO:0000313" key="5">
    <source>
        <dbReference type="Proteomes" id="UP000001405"/>
    </source>
</evidence>
<dbReference type="AlphaFoldDB" id="D3ENF6"/>
<evidence type="ECO:0000256" key="2">
    <source>
        <dbReference type="ARBA" id="ARBA00023274"/>
    </source>
</evidence>
<reference evidence="4 5" key="1">
    <citation type="journal article" date="2010" name="Nature">
        <title>Metabolic streamlining in an open-ocean nitrogen-fixing cyanobacterium.</title>
        <authorList>
            <person name="Tripp H.J."/>
            <person name="Bench S.R."/>
            <person name="Turk K.A."/>
            <person name="Foster R.A."/>
            <person name="Desany B.A."/>
            <person name="Niazi F."/>
            <person name="Affourtit J.P."/>
            <person name="Zehr J.P."/>
        </authorList>
    </citation>
    <scope>NUCLEOTIDE SEQUENCE [LARGE SCALE GENOMIC DNA]</scope>
    <source>
        <strain evidence="5">ALOHA</strain>
    </source>
</reference>
<gene>
    <name evidence="4" type="ordered locus">UCYN_02610</name>
</gene>
<dbReference type="InterPro" id="IPR011035">
    <property type="entry name" value="Ribosomal_bL25/Gln-tRNA_synth"/>
</dbReference>
<feature type="domain" description="Large ribosomal subunit protein bL25 L25" evidence="3">
    <location>
        <begin position="39"/>
        <end position="127"/>
    </location>
</feature>
<accession>D3ENF6</accession>
<dbReference type="HOGENOM" id="CLU_156415_0_0_3"/>
<evidence type="ECO:0000256" key="1">
    <source>
        <dbReference type="ARBA" id="ARBA00022980"/>
    </source>
</evidence>
<dbReference type="SUPFAM" id="SSF50715">
    <property type="entry name" value="Ribosomal protein L25-like"/>
    <property type="match status" value="1"/>
</dbReference>
<sequence>MKYFRIFTSRFSPLTIDFVVIYKKSNQLYSELSVMPLSIQCQKRPLNTKPNALRREGLLPTTLYGHNGTESMQLVVDKKEAALMLRDVKVNETIINVDIPDLSWKGEVILKEIQAHPWKRSLIHLSFCYVLPNK</sequence>
<dbReference type="CDD" id="cd00495">
    <property type="entry name" value="Ribosomal_L25_TL5_CTC"/>
    <property type="match status" value="1"/>
</dbReference>
<proteinExistence type="predicted"/>
<dbReference type="NCBIfam" id="NF004612">
    <property type="entry name" value="PRK05943.1"/>
    <property type="match status" value="1"/>
</dbReference>
<dbReference type="GO" id="GO:1990904">
    <property type="term" value="C:ribonucleoprotein complex"/>
    <property type="evidence" value="ECO:0007669"/>
    <property type="project" value="UniProtKB-KW"/>
</dbReference>
<dbReference type="InterPro" id="IPR020056">
    <property type="entry name" value="Rbsml_bL25/Gln-tRNA_synth_N"/>
</dbReference>
<dbReference type="Gene3D" id="2.40.240.10">
    <property type="entry name" value="Ribosomal Protein L25, Chain P"/>
    <property type="match status" value="1"/>
</dbReference>